<protein>
    <submittedName>
        <fullName evidence="1">Uncharacterized protein</fullName>
    </submittedName>
</protein>
<dbReference type="GeneID" id="54566257"/>
<keyword evidence="2" id="KW-1185">Reference proteome</keyword>
<dbReference type="AlphaFoldDB" id="A0A6A6CFU3"/>
<name>A0A6A6CFU3_ZASCE</name>
<proteinExistence type="predicted"/>
<reference evidence="1" key="1">
    <citation type="journal article" date="2020" name="Stud. Mycol.">
        <title>101 Dothideomycetes genomes: a test case for predicting lifestyles and emergence of pathogens.</title>
        <authorList>
            <person name="Haridas S."/>
            <person name="Albert R."/>
            <person name="Binder M."/>
            <person name="Bloem J."/>
            <person name="Labutti K."/>
            <person name="Salamov A."/>
            <person name="Andreopoulos B."/>
            <person name="Baker S."/>
            <person name="Barry K."/>
            <person name="Bills G."/>
            <person name="Bluhm B."/>
            <person name="Cannon C."/>
            <person name="Castanera R."/>
            <person name="Culley D."/>
            <person name="Daum C."/>
            <person name="Ezra D."/>
            <person name="Gonzalez J."/>
            <person name="Henrissat B."/>
            <person name="Kuo A."/>
            <person name="Liang C."/>
            <person name="Lipzen A."/>
            <person name="Lutzoni F."/>
            <person name="Magnuson J."/>
            <person name="Mondo S."/>
            <person name="Nolan M."/>
            <person name="Ohm R."/>
            <person name="Pangilinan J."/>
            <person name="Park H.-J."/>
            <person name="Ramirez L."/>
            <person name="Alfaro M."/>
            <person name="Sun H."/>
            <person name="Tritt A."/>
            <person name="Yoshinaga Y."/>
            <person name="Zwiers L.-H."/>
            <person name="Turgeon B."/>
            <person name="Goodwin S."/>
            <person name="Spatafora J."/>
            <person name="Crous P."/>
            <person name="Grigoriev I."/>
        </authorList>
    </citation>
    <scope>NUCLEOTIDE SEQUENCE</scope>
    <source>
        <strain evidence="1">ATCC 36951</strain>
    </source>
</reference>
<evidence type="ECO:0000313" key="1">
    <source>
        <dbReference type="EMBL" id="KAF2166015.1"/>
    </source>
</evidence>
<organism evidence="1 2">
    <name type="scientific">Zasmidium cellare ATCC 36951</name>
    <dbReference type="NCBI Taxonomy" id="1080233"/>
    <lineage>
        <taxon>Eukaryota</taxon>
        <taxon>Fungi</taxon>
        <taxon>Dikarya</taxon>
        <taxon>Ascomycota</taxon>
        <taxon>Pezizomycotina</taxon>
        <taxon>Dothideomycetes</taxon>
        <taxon>Dothideomycetidae</taxon>
        <taxon>Mycosphaerellales</taxon>
        <taxon>Mycosphaerellaceae</taxon>
        <taxon>Zasmidium</taxon>
    </lineage>
</organism>
<gene>
    <name evidence="1" type="ORF">M409DRAFT_55366</name>
</gene>
<sequence>MAQPTRPRGHANDGLADESTRELMLEKIEQEHFTAQLDIPNWLDSKWSSFFFRKRPGKLHSILYGLEAEESFGSHTRCMEVVECCGNFTGALTAMERMFEDDSSIQELLMGVISIITAVPCPERQDDISVDSTFQTKAIQQFVGDRPMKEEDEVEVGRIRLDIQTSIEEKFEIVSAVEQRMFGYIMRSNLWERLQKDPSAQIDLIRKALMVIDAAAWPVQTCLQRIKQLLEDVQMGYCVPRVTATNQCPECKVGNGEEKTLESRIHALPPELREEIADLALGPFRERHLVEKLDAAFQKVTVQEMRRLRWEKDKQKDPDLEVTFVSCLPEQGFSPNRPLPTYDWLPMPHYDLTCPDCDEDCLDNVLVRYSHERRRWESIHSGGARQRACTCHGHTSGEPPVRFM</sequence>
<accession>A0A6A6CFU3</accession>
<dbReference type="EMBL" id="ML993598">
    <property type="protein sequence ID" value="KAF2166015.1"/>
    <property type="molecule type" value="Genomic_DNA"/>
</dbReference>
<dbReference type="RefSeq" id="XP_033666904.1">
    <property type="nucleotide sequence ID" value="XM_033812985.1"/>
</dbReference>
<dbReference type="Proteomes" id="UP000799537">
    <property type="component" value="Unassembled WGS sequence"/>
</dbReference>
<evidence type="ECO:0000313" key="2">
    <source>
        <dbReference type="Proteomes" id="UP000799537"/>
    </source>
</evidence>